<feature type="transmembrane region" description="Helical" evidence="2">
    <location>
        <begin position="20"/>
        <end position="39"/>
    </location>
</feature>
<keyword evidence="2" id="KW-0812">Transmembrane</keyword>
<keyword evidence="2" id="KW-1133">Transmembrane helix</keyword>
<sequence>MFDLLTANSDTLWKIVNGAWIVSLVLWLCVRAGSTHVLLSRAWRLVQGKSSRTDPVIARWLNGRDALIQFRVMSGAPVRTLANAHRLIAWAEAQNEDVADIARCGQNFDVETLRLKAVPHGFWLLVAIVVLAASVATLVLSTTATFAPRAWVNVREPGAHTLYLSPSDARVWPSKAHFGRSDCETSSTQVLAGQVGLSASEVTAVCGWFADPKLAEHLDTTLREQRQAFGLLAVLAAFYAWTSRNWVACTVAARALGKRLATPQPASERTADALGTQPDDDTDVTLPPHE</sequence>
<feature type="transmembrane region" description="Helical" evidence="2">
    <location>
        <begin position="122"/>
        <end position="140"/>
    </location>
</feature>
<name>A0A0F3KUC2_9GAMM</name>
<dbReference type="AlphaFoldDB" id="A0A0F3KUC2"/>
<proteinExistence type="predicted"/>
<evidence type="ECO:0000256" key="2">
    <source>
        <dbReference type="SAM" id="Phobius"/>
    </source>
</evidence>
<keyword evidence="4" id="KW-1185">Reference proteome</keyword>
<evidence type="ECO:0000256" key="1">
    <source>
        <dbReference type="SAM" id="MobiDB-lite"/>
    </source>
</evidence>
<protein>
    <submittedName>
        <fullName evidence="3">Uncharacterized protein</fullName>
    </submittedName>
</protein>
<dbReference type="InterPro" id="IPR046188">
    <property type="entry name" value="DUF6216"/>
</dbReference>
<dbReference type="OrthoDB" id="8850090at2"/>
<dbReference type="EMBL" id="JZRB01000018">
    <property type="protein sequence ID" value="KJV34823.1"/>
    <property type="molecule type" value="Genomic_DNA"/>
</dbReference>
<dbReference type="Pfam" id="PF19723">
    <property type="entry name" value="DUF6216"/>
    <property type="match status" value="1"/>
</dbReference>
<dbReference type="PATRIC" id="fig|345309.4.peg.1160"/>
<evidence type="ECO:0000313" key="4">
    <source>
        <dbReference type="Proteomes" id="UP000033651"/>
    </source>
</evidence>
<accession>A0A0F3KUC2</accession>
<organism evidence="3 4">
    <name type="scientific">Luteibacter yeojuensis</name>
    <dbReference type="NCBI Taxonomy" id="345309"/>
    <lineage>
        <taxon>Bacteria</taxon>
        <taxon>Pseudomonadati</taxon>
        <taxon>Pseudomonadota</taxon>
        <taxon>Gammaproteobacteria</taxon>
        <taxon>Lysobacterales</taxon>
        <taxon>Rhodanobacteraceae</taxon>
        <taxon>Luteibacter</taxon>
    </lineage>
</organism>
<reference evidence="3 4" key="1">
    <citation type="submission" date="2015-03" db="EMBL/GenBank/DDBJ databases">
        <title>Draft genome sequence of Luteibacter yeojuensis strain SU11.</title>
        <authorList>
            <person name="Sulaiman J."/>
            <person name="Priya K."/>
            <person name="Chan K.-G."/>
        </authorList>
    </citation>
    <scope>NUCLEOTIDE SEQUENCE [LARGE SCALE GENOMIC DNA]</scope>
    <source>
        <strain evidence="3 4">SU11</strain>
    </source>
</reference>
<dbReference type="RefSeq" id="WP_045829349.1">
    <property type="nucleotide sequence ID" value="NZ_JZRB01000018.1"/>
</dbReference>
<gene>
    <name evidence="3" type="ORF">VI08_09610</name>
</gene>
<feature type="region of interest" description="Disordered" evidence="1">
    <location>
        <begin position="260"/>
        <end position="290"/>
    </location>
</feature>
<dbReference type="Proteomes" id="UP000033651">
    <property type="component" value="Unassembled WGS sequence"/>
</dbReference>
<keyword evidence="2" id="KW-0472">Membrane</keyword>
<comment type="caution">
    <text evidence="3">The sequence shown here is derived from an EMBL/GenBank/DDBJ whole genome shotgun (WGS) entry which is preliminary data.</text>
</comment>
<evidence type="ECO:0000313" key="3">
    <source>
        <dbReference type="EMBL" id="KJV34823.1"/>
    </source>
</evidence>